<name>A0A5N7KG40_9PSED</name>
<evidence type="ECO:0000313" key="1">
    <source>
        <dbReference type="EMBL" id="MPR01173.1"/>
    </source>
</evidence>
<dbReference type="Gene3D" id="2.115.10.20">
    <property type="entry name" value="Glycosyl hydrolase domain, family 43"/>
    <property type="match status" value="1"/>
</dbReference>
<reference evidence="1 2" key="1">
    <citation type="journal article" date="2020" name="Int. J. Syst. Evol. Microbiol.">
        <title>Pseudomonas kitaguniensis sp. nov., a pathogen causing bacterial rot of Welsh onion in Japan.</title>
        <authorList>
            <person name="Sawada H."/>
            <person name="Fujikawa T."/>
            <person name="Nishiwaki Y."/>
            <person name="Horita H."/>
        </authorList>
    </citation>
    <scope>NUCLEOTIDE SEQUENCE [LARGE SCALE GENOMIC DNA]</scope>
    <source>
        <strain evidence="1 2">MAFF 212408</strain>
    </source>
</reference>
<gene>
    <name evidence="1" type="ORF">F0169_03230</name>
</gene>
<dbReference type="InterPro" id="IPR023296">
    <property type="entry name" value="Glyco_hydro_beta-prop_sf"/>
</dbReference>
<proteinExistence type="predicted"/>
<evidence type="ECO:0008006" key="3">
    <source>
        <dbReference type="Google" id="ProtNLM"/>
    </source>
</evidence>
<protein>
    <recommendedName>
        <fullName evidence="3">Glycosyl hydrolase family 32 N-terminal domain-containing protein</fullName>
    </recommendedName>
</protein>
<comment type="caution">
    <text evidence="1">The sequence shown here is derived from an EMBL/GenBank/DDBJ whole genome shotgun (WGS) entry which is preliminary data.</text>
</comment>
<evidence type="ECO:0000313" key="2">
    <source>
        <dbReference type="Proteomes" id="UP000326112"/>
    </source>
</evidence>
<sequence>MPLFLPEHWVWGFWFIQHEDHTHRFHLSAPRSLNAPNLCHWNVRIGPARSADLRNWEILPDALWPAATPSRDDYTTWSGCVVRAEAGHYERRALMRRYVTINTHNT</sequence>
<keyword evidence="2" id="KW-1185">Reference proteome</keyword>
<reference evidence="1 2" key="2">
    <citation type="journal article" date="2023" name="Plant Pathol.">
        <title>Dismantling and reorganizing Pseudomonas marginalis sensu#lato.</title>
        <authorList>
            <person name="Sawada H."/>
            <person name="Fujikawa T."/>
            <person name="Satou M."/>
        </authorList>
    </citation>
    <scope>NUCLEOTIDE SEQUENCE [LARGE SCALE GENOMIC DNA]</scope>
    <source>
        <strain evidence="1 2">MAFF 212408</strain>
    </source>
</reference>
<dbReference type="RefSeq" id="WP_152745508.1">
    <property type="nucleotide sequence ID" value="NZ_VUAZ01000015.1"/>
</dbReference>
<dbReference type="Proteomes" id="UP000326112">
    <property type="component" value="Unassembled WGS sequence"/>
</dbReference>
<dbReference type="EMBL" id="VUAZ01000015">
    <property type="protein sequence ID" value="MPR01173.1"/>
    <property type="molecule type" value="Genomic_DNA"/>
</dbReference>
<organism evidence="1 2">
    <name type="scientific">Pseudomonas kitaguniensis</name>
    <dbReference type="NCBI Taxonomy" id="2607908"/>
    <lineage>
        <taxon>Bacteria</taxon>
        <taxon>Pseudomonadati</taxon>
        <taxon>Pseudomonadota</taxon>
        <taxon>Gammaproteobacteria</taxon>
        <taxon>Pseudomonadales</taxon>
        <taxon>Pseudomonadaceae</taxon>
        <taxon>Pseudomonas</taxon>
    </lineage>
</organism>
<accession>A0A5N7KG40</accession>
<dbReference type="SUPFAM" id="SSF75005">
    <property type="entry name" value="Arabinanase/levansucrase/invertase"/>
    <property type="match status" value="1"/>
</dbReference>